<sequence length="329" mass="35597">MRKLATVRKVIDIAPIPGADAIECVTVDGWKVVSKKGEYQIGGNALYLEVDSWVPEALAPFLCKDKREFNGVSGARLRTIKLRGQISQGLLLPVPEGASEGDDLTGMLGIQKYEAPIPADLQGIMKGPFPSFVRKTNQERIQNLVAELEEWVDAGLEWEVTEKLDGSSLTAYLFQGEFGVCSRNLDLLETAGNSYWKLARDHKLEQLLRASGRNLAVQGELIGPNVQGNPYGVGAPQLHVFDVYDIDQGRYLTSPERMALLDGAGLLHCPVLGTQNLAGASVASLLASAEAKSALKAGTEREGLVFKCLSADVSFKVISNKFLLGEKAI</sequence>
<dbReference type="EMBL" id="VVIW01000019">
    <property type="protein sequence ID" value="NHZ43393.1"/>
    <property type="molecule type" value="Genomic_DNA"/>
</dbReference>
<reference evidence="2 3" key="1">
    <citation type="submission" date="2019-09" db="EMBL/GenBank/DDBJ databases">
        <title>Taxonomy of Antarctic Massilia spp.: description of Massilia rubra sp. nov., Massilia aquatica sp. nov., Massilia mucilaginosa sp. nov., Massilia frigida sp. nov. isolated from streams, lakes and regoliths.</title>
        <authorList>
            <person name="Holochova P."/>
            <person name="Sedlacek I."/>
            <person name="Kralova S."/>
            <person name="Maslanova I."/>
            <person name="Busse H.-J."/>
            <person name="Stankova E."/>
            <person name="Vrbovska V."/>
            <person name="Kovarovic V."/>
            <person name="Bartak M."/>
            <person name="Svec P."/>
            <person name="Pantucek R."/>
        </authorList>
    </citation>
    <scope>NUCLEOTIDE SEQUENCE [LARGE SCALE GENOMIC DNA]</scope>
    <source>
        <strain evidence="2 3">CCM 8693</strain>
    </source>
</reference>
<dbReference type="RefSeq" id="WP_167079367.1">
    <property type="nucleotide sequence ID" value="NZ_VVIW01000019.1"/>
</dbReference>
<dbReference type="SUPFAM" id="SSF56091">
    <property type="entry name" value="DNA ligase/mRNA capping enzyme, catalytic domain"/>
    <property type="match status" value="1"/>
</dbReference>
<dbReference type="Pfam" id="PF21189">
    <property type="entry name" value="PHA02142"/>
    <property type="match status" value="1"/>
</dbReference>
<dbReference type="NCBIfam" id="TIGR02306">
    <property type="entry name" value="RNA_lig_DRB0094"/>
    <property type="match status" value="1"/>
</dbReference>
<comment type="caution">
    <text evidence="2">The sequence shown here is derived from an EMBL/GenBank/DDBJ whole genome shotgun (WGS) entry which is preliminary data.</text>
</comment>
<organism evidence="2 3">
    <name type="scientific">Massilia aquatica</name>
    <dbReference type="NCBI Taxonomy" id="2609000"/>
    <lineage>
        <taxon>Bacteria</taxon>
        <taxon>Pseudomonadati</taxon>
        <taxon>Pseudomonadota</taxon>
        <taxon>Betaproteobacteria</taxon>
        <taxon>Burkholderiales</taxon>
        <taxon>Oxalobacteraceae</taxon>
        <taxon>Telluria group</taxon>
        <taxon>Massilia</taxon>
    </lineage>
</organism>
<dbReference type="Gene3D" id="3.30.470.30">
    <property type="entry name" value="DNA ligase/mRNA capping enzyme"/>
    <property type="match status" value="1"/>
</dbReference>
<dbReference type="GO" id="GO:0003972">
    <property type="term" value="F:RNA ligase (ATP) activity"/>
    <property type="evidence" value="ECO:0007669"/>
    <property type="project" value="UniProtKB-EC"/>
</dbReference>
<keyword evidence="3" id="KW-1185">Reference proteome</keyword>
<proteinExistence type="predicted"/>
<name>A0ABX0M883_9BURK</name>
<dbReference type="Pfam" id="PF09414">
    <property type="entry name" value="RNA_ligase"/>
    <property type="match status" value="1"/>
</dbReference>
<dbReference type="InterPro" id="IPR021122">
    <property type="entry name" value="RNA_ligase_dom_REL/Rnl2"/>
</dbReference>
<dbReference type="EC" id="6.5.1.3" evidence="2"/>
<protein>
    <submittedName>
        <fullName evidence="2">RNA ligase (ATP)</fullName>
        <ecNumber evidence="2">6.5.1.3</ecNumber>
    </submittedName>
</protein>
<accession>A0ABX0M883</accession>
<evidence type="ECO:0000313" key="2">
    <source>
        <dbReference type="EMBL" id="NHZ43393.1"/>
    </source>
</evidence>
<dbReference type="Proteomes" id="UP000819052">
    <property type="component" value="Unassembled WGS sequence"/>
</dbReference>
<dbReference type="InterPro" id="IPR012646">
    <property type="entry name" value="RNA_ligase_DRB0094"/>
</dbReference>
<evidence type="ECO:0000259" key="1">
    <source>
        <dbReference type="Pfam" id="PF09414"/>
    </source>
</evidence>
<evidence type="ECO:0000313" key="3">
    <source>
        <dbReference type="Proteomes" id="UP000819052"/>
    </source>
</evidence>
<gene>
    <name evidence="2" type="ORF">F1609_24945</name>
</gene>
<feature type="domain" description="RNA ligase" evidence="1">
    <location>
        <begin position="157"/>
        <end position="318"/>
    </location>
</feature>
<keyword evidence="2" id="KW-0436">Ligase</keyword>